<dbReference type="SMART" id="SM00345">
    <property type="entry name" value="HTH_GNTR"/>
    <property type="match status" value="1"/>
</dbReference>
<keyword evidence="4" id="KW-0238">DNA-binding</keyword>
<dbReference type="Proteomes" id="UP001597327">
    <property type="component" value="Unassembled WGS sequence"/>
</dbReference>
<dbReference type="GO" id="GO:0008483">
    <property type="term" value="F:transaminase activity"/>
    <property type="evidence" value="ECO:0007669"/>
    <property type="project" value="UniProtKB-KW"/>
</dbReference>
<protein>
    <submittedName>
        <fullName evidence="8">PLP-dependent aminotransferase family protein</fullName>
    </submittedName>
</protein>
<keyword evidence="8" id="KW-0808">Transferase</keyword>
<keyword evidence="5" id="KW-0804">Transcription</keyword>
<dbReference type="InterPro" id="IPR000524">
    <property type="entry name" value="Tscrpt_reg_HTH_GntR"/>
</dbReference>
<accession>A0ABW4K138</accession>
<dbReference type="Pfam" id="PF00155">
    <property type="entry name" value="Aminotran_1_2"/>
    <property type="match status" value="1"/>
</dbReference>
<organism evidence="8 9">
    <name type="scientific">Roseibium aestuarii</name>
    <dbReference type="NCBI Taxonomy" id="2600299"/>
    <lineage>
        <taxon>Bacteria</taxon>
        <taxon>Pseudomonadati</taxon>
        <taxon>Pseudomonadota</taxon>
        <taxon>Alphaproteobacteria</taxon>
        <taxon>Hyphomicrobiales</taxon>
        <taxon>Stappiaceae</taxon>
        <taxon>Roseibium</taxon>
    </lineage>
</organism>
<evidence type="ECO:0000256" key="4">
    <source>
        <dbReference type="ARBA" id="ARBA00023125"/>
    </source>
</evidence>
<feature type="compositionally biased region" description="Basic and acidic residues" evidence="6">
    <location>
        <begin position="96"/>
        <end position="116"/>
    </location>
</feature>
<dbReference type="InterPro" id="IPR015422">
    <property type="entry name" value="PyrdxlP-dep_Trfase_small"/>
</dbReference>
<gene>
    <name evidence="8" type="ORF">ACFSC7_14235</name>
</gene>
<name>A0ABW4K138_9HYPH</name>
<dbReference type="PROSITE" id="PS50949">
    <property type="entry name" value="HTH_GNTR"/>
    <property type="match status" value="1"/>
</dbReference>
<keyword evidence="2" id="KW-0663">Pyridoxal phosphate</keyword>
<evidence type="ECO:0000259" key="7">
    <source>
        <dbReference type="PROSITE" id="PS50949"/>
    </source>
</evidence>
<keyword evidence="9" id="KW-1185">Reference proteome</keyword>
<dbReference type="Pfam" id="PF00392">
    <property type="entry name" value="GntR"/>
    <property type="match status" value="1"/>
</dbReference>
<dbReference type="SUPFAM" id="SSF46785">
    <property type="entry name" value="Winged helix' DNA-binding domain"/>
    <property type="match status" value="1"/>
</dbReference>
<evidence type="ECO:0000313" key="8">
    <source>
        <dbReference type="EMBL" id="MFD1696683.1"/>
    </source>
</evidence>
<comment type="caution">
    <text evidence="8">The sequence shown here is derived from an EMBL/GenBank/DDBJ whole genome shotgun (WGS) entry which is preliminary data.</text>
</comment>
<evidence type="ECO:0000256" key="1">
    <source>
        <dbReference type="ARBA" id="ARBA00005384"/>
    </source>
</evidence>
<feature type="domain" description="HTH gntR-type" evidence="7">
    <location>
        <begin position="13"/>
        <end position="81"/>
    </location>
</feature>
<evidence type="ECO:0000256" key="3">
    <source>
        <dbReference type="ARBA" id="ARBA00023015"/>
    </source>
</evidence>
<dbReference type="SUPFAM" id="SSF53383">
    <property type="entry name" value="PLP-dependent transferases"/>
    <property type="match status" value="1"/>
</dbReference>
<keyword evidence="3" id="KW-0805">Transcription regulation</keyword>
<keyword evidence="8" id="KW-0032">Aminotransferase</keyword>
<dbReference type="EMBL" id="JBHUFA010000004">
    <property type="protein sequence ID" value="MFD1696683.1"/>
    <property type="molecule type" value="Genomic_DNA"/>
</dbReference>
<dbReference type="InterPro" id="IPR004839">
    <property type="entry name" value="Aminotransferase_I/II_large"/>
</dbReference>
<sequence>MTNSPFSIPDGNTPIYMRLADQIADSILSGTLAAGTRLPPQRNLAFDLGVTVGTVGRAYALVREQGLVSGEVGRGTYVLGSQDRTPPEAGITGPRKLRDMPRDHPLDGLEREDRKWSAAPRSADTAEFGYGSTRLPLPPHGAIRLDSTSAPELGQGGVMERILPQIALDAPYEIASYTRILPDSWREAGVRWLSRGGWTPTPDVMIPTFGAQAAIMAVINSMTAPGDRIVFEELTYSSVARAARFSGRQVVQVRADAQGPLPDHLDSVCRQTHPRLIFLMPSMHNPTLGVLSAARRAELLEVARRHDLWIIEDEVYGALIDTGLEPLASLAPERTFHVGSLSKAVAAGIRGGWVASPPAHVQRLITAHKMMTGGSSYLLCEAAARLVNSGEADRIRDRVKAEIAARQAMAVDRLGNVEMETSPEAPFLWLKLPDPWLPGTFKAAAAARNVLIDDEDEFRTGRARESQFRVRVALTNPQSREELAAGLDVLRQLLADDGACCYDSFE</sequence>
<proteinExistence type="inferred from homology"/>
<reference evidence="9" key="1">
    <citation type="journal article" date="2019" name="Int. J. Syst. Evol. Microbiol.">
        <title>The Global Catalogue of Microorganisms (GCM) 10K type strain sequencing project: providing services to taxonomists for standard genome sequencing and annotation.</title>
        <authorList>
            <consortium name="The Broad Institute Genomics Platform"/>
            <consortium name="The Broad Institute Genome Sequencing Center for Infectious Disease"/>
            <person name="Wu L."/>
            <person name="Ma J."/>
        </authorList>
    </citation>
    <scope>NUCLEOTIDE SEQUENCE [LARGE SCALE GENOMIC DNA]</scope>
    <source>
        <strain evidence="9">JCM 3369</strain>
    </source>
</reference>
<evidence type="ECO:0000313" key="9">
    <source>
        <dbReference type="Proteomes" id="UP001597327"/>
    </source>
</evidence>
<evidence type="ECO:0000256" key="2">
    <source>
        <dbReference type="ARBA" id="ARBA00022898"/>
    </source>
</evidence>
<dbReference type="InterPro" id="IPR036390">
    <property type="entry name" value="WH_DNA-bd_sf"/>
</dbReference>
<dbReference type="Gene3D" id="3.40.640.10">
    <property type="entry name" value="Type I PLP-dependent aspartate aminotransferase-like (Major domain)"/>
    <property type="match status" value="1"/>
</dbReference>
<dbReference type="Gene3D" id="3.90.1150.10">
    <property type="entry name" value="Aspartate Aminotransferase, domain 1"/>
    <property type="match status" value="1"/>
</dbReference>
<dbReference type="CDD" id="cd00609">
    <property type="entry name" value="AAT_like"/>
    <property type="match status" value="1"/>
</dbReference>
<dbReference type="InterPro" id="IPR015424">
    <property type="entry name" value="PyrdxlP-dep_Trfase"/>
</dbReference>
<dbReference type="Gene3D" id="1.10.10.10">
    <property type="entry name" value="Winged helix-like DNA-binding domain superfamily/Winged helix DNA-binding domain"/>
    <property type="match status" value="1"/>
</dbReference>
<evidence type="ECO:0000256" key="6">
    <source>
        <dbReference type="SAM" id="MobiDB-lite"/>
    </source>
</evidence>
<dbReference type="PANTHER" id="PTHR46577:SF1">
    <property type="entry name" value="HTH-TYPE TRANSCRIPTIONAL REGULATORY PROTEIN GABR"/>
    <property type="match status" value="1"/>
</dbReference>
<dbReference type="CDD" id="cd07377">
    <property type="entry name" value="WHTH_GntR"/>
    <property type="match status" value="1"/>
</dbReference>
<comment type="similarity">
    <text evidence="1">In the C-terminal section; belongs to the class-I pyridoxal-phosphate-dependent aminotransferase family.</text>
</comment>
<dbReference type="InterPro" id="IPR036388">
    <property type="entry name" value="WH-like_DNA-bd_sf"/>
</dbReference>
<dbReference type="PANTHER" id="PTHR46577">
    <property type="entry name" value="HTH-TYPE TRANSCRIPTIONAL REGULATORY PROTEIN GABR"/>
    <property type="match status" value="1"/>
</dbReference>
<feature type="region of interest" description="Disordered" evidence="6">
    <location>
        <begin position="78"/>
        <end position="121"/>
    </location>
</feature>
<dbReference type="InterPro" id="IPR015421">
    <property type="entry name" value="PyrdxlP-dep_Trfase_major"/>
</dbReference>
<dbReference type="RefSeq" id="WP_149892468.1">
    <property type="nucleotide sequence ID" value="NZ_JBHUFA010000004.1"/>
</dbReference>
<dbReference type="InterPro" id="IPR051446">
    <property type="entry name" value="HTH_trans_reg/aminotransferase"/>
</dbReference>
<evidence type="ECO:0000256" key="5">
    <source>
        <dbReference type="ARBA" id="ARBA00023163"/>
    </source>
</evidence>